<dbReference type="EMBL" id="PFLI01000118">
    <property type="protein sequence ID" value="PIY71940.1"/>
    <property type="molecule type" value="Genomic_DNA"/>
</dbReference>
<feature type="transmembrane region" description="Helical" evidence="1">
    <location>
        <begin position="248"/>
        <end position="264"/>
    </location>
</feature>
<feature type="transmembrane region" description="Helical" evidence="1">
    <location>
        <begin position="216"/>
        <end position="236"/>
    </location>
</feature>
<name>A0A2M7QJA1_9BACT</name>
<keyword evidence="1" id="KW-0812">Transmembrane</keyword>
<feature type="transmembrane region" description="Helical" evidence="1">
    <location>
        <begin position="42"/>
        <end position="59"/>
    </location>
</feature>
<dbReference type="AlphaFoldDB" id="A0A2M7QJA1"/>
<keyword evidence="1" id="KW-1133">Transmembrane helix</keyword>
<reference evidence="3" key="1">
    <citation type="submission" date="2017-09" db="EMBL/GenBank/DDBJ databases">
        <title>Depth-based differentiation of microbial function through sediment-hosted aquifers and enrichment of novel symbionts in the deep terrestrial subsurface.</title>
        <authorList>
            <person name="Probst A.J."/>
            <person name="Ladd B."/>
            <person name="Jarett J.K."/>
            <person name="Geller-Mcgrath D.E."/>
            <person name="Sieber C.M.K."/>
            <person name="Emerson J.B."/>
            <person name="Anantharaman K."/>
            <person name="Thomas B.C."/>
            <person name="Malmstrom R."/>
            <person name="Stieglmeier M."/>
            <person name="Klingl A."/>
            <person name="Woyke T."/>
            <person name="Ryan C.M."/>
            <person name="Banfield J.F."/>
        </authorList>
    </citation>
    <scope>NUCLEOTIDE SEQUENCE [LARGE SCALE GENOMIC DNA]</scope>
</reference>
<comment type="caution">
    <text evidence="2">The sequence shown here is derived from an EMBL/GenBank/DDBJ whole genome shotgun (WGS) entry which is preliminary data.</text>
</comment>
<gene>
    <name evidence="2" type="ORF">COY87_03540</name>
</gene>
<feature type="transmembrane region" description="Helical" evidence="1">
    <location>
        <begin position="16"/>
        <end position="36"/>
    </location>
</feature>
<proteinExistence type="predicted"/>
<feature type="transmembrane region" description="Helical" evidence="1">
    <location>
        <begin position="133"/>
        <end position="151"/>
    </location>
</feature>
<evidence type="ECO:0000313" key="3">
    <source>
        <dbReference type="Proteomes" id="UP000229401"/>
    </source>
</evidence>
<feature type="transmembrane region" description="Helical" evidence="1">
    <location>
        <begin position="189"/>
        <end position="210"/>
    </location>
</feature>
<evidence type="ECO:0000313" key="2">
    <source>
        <dbReference type="EMBL" id="PIY71940.1"/>
    </source>
</evidence>
<evidence type="ECO:0000256" key="1">
    <source>
        <dbReference type="SAM" id="Phobius"/>
    </source>
</evidence>
<sequence length="265" mass="30856">MHAIFFPIFVKIEKRIRMIIATGVITSIMFICTFLFFDKSIVILPILVVFTLFFTYFSLLEGIEKVEWFTLFIMPVLTVIALYFFYFLFPVRWLTRLPFLIFFGISVYANLLVSNIFNVGVEKSLQLYRAAFSVNYFYQTLLLFIVSNLIFSLKLSFFENGLLFFGVVSVLAIQLIWSIKLDQYIEKRVLYFGLLISWIITQVSVLISFIPLQSPISALALSSGYYIVGGLVYLHIDSRLFKETIREYLFVLGFIICVVFLSISW</sequence>
<feature type="transmembrane region" description="Helical" evidence="1">
    <location>
        <begin position="66"/>
        <end position="87"/>
    </location>
</feature>
<dbReference type="Proteomes" id="UP000229401">
    <property type="component" value="Unassembled WGS sequence"/>
</dbReference>
<accession>A0A2M7QJA1</accession>
<feature type="transmembrane region" description="Helical" evidence="1">
    <location>
        <begin position="157"/>
        <end position="177"/>
    </location>
</feature>
<protein>
    <submittedName>
        <fullName evidence="2">Uncharacterized protein</fullName>
    </submittedName>
</protein>
<keyword evidence="1" id="KW-0472">Membrane</keyword>
<organism evidence="2 3">
    <name type="scientific">Candidatus Roizmanbacteria bacterium CG_4_10_14_0_8_um_filter_33_9</name>
    <dbReference type="NCBI Taxonomy" id="1974826"/>
    <lineage>
        <taxon>Bacteria</taxon>
        <taxon>Candidatus Roizmaniibacteriota</taxon>
    </lineage>
</organism>
<feature type="transmembrane region" description="Helical" evidence="1">
    <location>
        <begin position="99"/>
        <end position="121"/>
    </location>
</feature>